<dbReference type="RefSeq" id="WP_108992595.1">
    <property type="nucleotide sequence ID" value="NZ_BDQX01000098.1"/>
</dbReference>
<evidence type="ECO:0008006" key="3">
    <source>
        <dbReference type="Google" id="ProtNLM"/>
    </source>
</evidence>
<evidence type="ECO:0000313" key="1">
    <source>
        <dbReference type="EMBL" id="GBG07561.1"/>
    </source>
</evidence>
<organism evidence="1 2">
    <name type="scientific">Paenibacillus agaridevorans</name>
    <dbReference type="NCBI Taxonomy" id="171404"/>
    <lineage>
        <taxon>Bacteria</taxon>
        <taxon>Bacillati</taxon>
        <taxon>Bacillota</taxon>
        <taxon>Bacilli</taxon>
        <taxon>Bacillales</taxon>
        <taxon>Paenibacillaceae</taxon>
        <taxon>Paenibacillus</taxon>
    </lineage>
</organism>
<evidence type="ECO:0000313" key="2">
    <source>
        <dbReference type="Proteomes" id="UP000245202"/>
    </source>
</evidence>
<gene>
    <name evidence="1" type="ORF">PAT3040_02114</name>
</gene>
<name>A0A2R5EVY1_9BACL</name>
<dbReference type="AlphaFoldDB" id="A0A2R5EVY1"/>
<proteinExistence type="predicted"/>
<dbReference type="Proteomes" id="UP000245202">
    <property type="component" value="Unassembled WGS sequence"/>
</dbReference>
<comment type="caution">
    <text evidence="1">The sequence shown here is derived from an EMBL/GenBank/DDBJ whole genome shotgun (WGS) entry which is preliminary data.</text>
</comment>
<sequence length="148" mass="16842">MNKHENVILVSAPNLRGEQFVRALLHRHIPFAAIVNNEQEYERLLGLGVETIIAVDTSDEGVWSAAPDIGIGRVYLFERSLNQICRYLLICRKWSNNPIYVITEQVRPKLMYRGLGANYVIYASGQDSNFLITDEMTDHESTGEDDTK</sequence>
<accession>A0A2R5EVY1</accession>
<dbReference type="EMBL" id="BDQX01000098">
    <property type="protein sequence ID" value="GBG07561.1"/>
    <property type="molecule type" value="Genomic_DNA"/>
</dbReference>
<keyword evidence="2" id="KW-1185">Reference proteome</keyword>
<reference evidence="1 2" key="1">
    <citation type="submission" date="2017-08" db="EMBL/GenBank/DDBJ databases">
        <title>Substantial Increase in Enzyme Production by Combined Drug-Resistance Mutations in Paenibacillus agaridevorans.</title>
        <authorList>
            <person name="Tanaka Y."/>
            <person name="Funane K."/>
            <person name="Hosaka T."/>
            <person name="Shiwa Y."/>
            <person name="Fujita N."/>
            <person name="Miyazaki T."/>
            <person name="Yoshikawa H."/>
            <person name="Murakami K."/>
            <person name="Kasahara K."/>
            <person name="Inaoka T."/>
            <person name="Hiraga Y."/>
            <person name="Ochi K."/>
        </authorList>
    </citation>
    <scope>NUCLEOTIDE SEQUENCE [LARGE SCALE GENOMIC DNA]</scope>
    <source>
        <strain evidence="1 2">T-3040</strain>
    </source>
</reference>
<protein>
    <recommendedName>
        <fullName evidence="3">RCK N-terminal domain-containing protein</fullName>
    </recommendedName>
</protein>